<name>A0A1H6H7F8_CHRCI</name>
<dbReference type="AlphaFoldDB" id="A0A1H6H7F8"/>
<dbReference type="InterPro" id="IPR025412">
    <property type="entry name" value="DUF4304"/>
</dbReference>
<dbReference type="STRING" id="680127.SAMN05421593_1224"/>
<sequence length="150" mass="17350">MNSKEFKSIFGSVAKENDFLQAFGGWYKESPECISVLELQKSNFGDYYILNIKIFIQGSFDRIYSPTKDLIKSPMGDINENETDKYREIFDFDKPLDDSLRIEKLKELFKNHIVPFTTQTSTRLGIIELETSGQISILSSVKKELDKLMK</sequence>
<dbReference type="EMBL" id="FNWQ01000001">
    <property type="protein sequence ID" value="SEH29933.1"/>
    <property type="molecule type" value="Genomic_DNA"/>
</dbReference>
<dbReference type="RefSeq" id="WP_089690374.1">
    <property type="nucleotide sequence ID" value="NZ_FNWQ01000001.1"/>
</dbReference>
<proteinExistence type="predicted"/>
<evidence type="ECO:0008006" key="3">
    <source>
        <dbReference type="Google" id="ProtNLM"/>
    </source>
</evidence>
<evidence type="ECO:0000313" key="1">
    <source>
        <dbReference type="EMBL" id="SEH29933.1"/>
    </source>
</evidence>
<accession>A0A1H6H7F8</accession>
<evidence type="ECO:0000313" key="2">
    <source>
        <dbReference type="Proteomes" id="UP000198561"/>
    </source>
</evidence>
<reference evidence="1 2" key="1">
    <citation type="submission" date="2016-10" db="EMBL/GenBank/DDBJ databases">
        <authorList>
            <person name="de Groot N.N."/>
        </authorList>
    </citation>
    <scope>NUCLEOTIDE SEQUENCE [LARGE SCALE GENOMIC DNA]</scope>
    <source>
        <strain evidence="1 2">DSM 23031</strain>
    </source>
</reference>
<dbReference type="OrthoDB" id="1097772at2"/>
<dbReference type="Proteomes" id="UP000198561">
    <property type="component" value="Unassembled WGS sequence"/>
</dbReference>
<dbReference type="Pfam" id="PF14137">
    <property type="entry name" value="DUF4304"/>
    <property type="match status" value="1"/>
</dbReference>
<gene>
    <name evidence="1" type="ORF">SAMN05421593_1224</name>
</gene>
<protein>
    <recommendedName>
        <fullName evidence="3">DUF4304 domain-containing protein</fullName>
    </recommendedName>
</protein>
<organism evidence="1 2">
    <name type="scientific">Chryseobacterium culicis</name>
    <dbReference type="NCBI Taxonomy" id="680127"/>
    <lineage>
        <taxon>Bacteria</taxon>
        <taxon>Pseudomonadati</taxon>
        <taxon>Bacteroidota</taxon>
        <taxon>Flavobacteriia</taxon>
        <taxon>Flavobacteriales</taxon>
        <taxon>Weeksellaceae</taxon>
        <taxon>Chryseobacterium group</taxon>
        <taxon>Chryseobacterium</taxon>
    </lineage>
</organism>